<dbReference type="RefSeq" id="XP_963915.3">
    <property type="nucleotide sequence ID" value="XM_958822.3"/>
</dbReference>
<dbReference type="AlphaFoldDB" id="Q7SD42"/>
<evidence type="ECO:0000313" key="2">
    <source>
        <dbReference type="Proteomes" id="UP000001805"/>
    </source>
</evidence>
<dbReference type="EMBL" id="CM002236">
    <property type="protein sequence ID" value="EAA34679.3"/>
    <property type="molecule type" value="Genomic_DNA"/>
</dbReference>
<dbReference type="STRING" id="367110.Q7SD42"/>
<dbReference type="InterPro" id="IPR035994">
    <property type="entry name" value="Nucleoside_phosphorylase_sf"/>
</dbReference>
<gene>
    <name evidence="1" type="ORF">NCU07464</name>
</gene>
<dbReference type="GO" id="GO:0009116">
    <property type="term" value="P:nucleoside metabolic process"/>
    <property type="evidence" value="ECO:0007669"/>
    <property type="project" value="InterPro"/>
</dbReference>
<dbReference type="OrthoDB" id="20872at2759"/>
<evidence type="ECO:0000313" key="1">
    <source>
        <dbReference type="EMBL" id="EAA34679.3"/>
    </source>
</evidence>
<dbReference type="GO" id="GO:0003824">
    <property type="term" value="F:catalytic activity"/>
    <property type="evidence" value="ECO:0007669"/>
    <property type="project" value="InterPro"/>
</dbReference>
<dbReference type="SUPFAM" id="SSF53167">
    <property type="entry name" value="Purine and uridine phosphorylases"/>
    <property type="match status" value="1"/>
</dbReference>
<proteinExistence type="predicted"/>
<dbReference type="HOGENOM" id="CLU_000288_34_22_1"/>
<dbReference type="KEGG" id="ncr:NCU07464"/>
<dbReference type="InParanoid" id="Q7SD42"/>
<name>Q7SD42_NEUCR</name>
<sequence>MDTSSSQRPDGFTRPNGRSGFEVAIICALAREFDAVCLLIDEFWNEYGDQFGKVQGDHNIYTTGRLGTCNVVIVQLSDMGKAMAASAATSLRSSYPRVSLALLVGVCGAVPFIGSEPEMTAISLSDVIISTIVVQYDLGRVLTDRFSRKDTAHDNLGRPNKTIRHILANLGGSRVQEQIEQRAGIFLNHLQGKANTKTSRNRRQSHANYHYPGAVNDRLFQPWYRHKHRSGSGCVICERCLSDEDPACGESLKLSCEELGCDVSCLIPREHLQSTPDDPDSECPEGIYFHVGAIGSGDAVIRSGKRRDQIAAEASVIAFEMEGAGVWDELPCIVIKGVCDYADSHKNKGWQNYAAATAASVAKAVIERYIAPATVCNSLQSSDSIDLGGRQDTQRGGGGTGGSAGGMQFNGSIWGSKFVVDFGGCCLGAMRLLDMFERRCVIEFERARGGRKEETVEVGDCAIMIVGGPEWD</sequence>
<dbReference type="InterPro" id="IPR053137">
    <property type="entry name" value="NLR-like"/>
</dbReference>
<dbReference type="VEuPathDB" id="FungiDB:NCU07464"/>
<organism evidence="1 2">
    <name type="scientific">Neurospora crassa (strain ATCC 24698 / 74-OR23-1A / CBS 708.71 / DSM 1257 / FGSC 987)</name>
    <dbReference type="NCBI Taxonomy" id="367110"/>
    <lineage>
        <taxon>Eukaryota</taxon>
        <taxon>Fungi</taxon>
        <taxon>Dikarya</taxon>
        <taxon>Ascomycota</taxon>
        <taxon>Pezizomycotina</taxon>
        <taxon>Sordariomycetes</taxon>
        <taxon>Sordariomycetidae</taxon>
        <taxon>Sordariales</taxon>
        <taxon>Sordariaceae</taxon>
        <taxon>Neurospora</taxon>
    </lineage>
</organism>
<dbReference type="Proteomes" id="UP000001805">
    <property type="component" value="Chromosome 1, Linkage Group I"/>
</dbReference>
<dbReference type="PANTHER" id="PTHR46082">
    <property type="entry name" value="ATP/GTP-BINDING PROTEIN-RELATED"/>
    <property type="match status" value="1"/>
</dbReference>
<keyword evidence="2" id="KW-1185">Reference proteome</keyword>
<dbReference type="PANTHER" id="PTHR46082:SF6">
    <property type="entry name" value="AAA+ ATPASE DOMAIN-CONTAINING PROTEIN-RELATED"/>
    <property type="match status" value="1"/>
</dbReference>
<protein>
    <submittedName>
        <fullName evidence="1">Uncharacterized protein</fullName>
    </submittedName>
</protein>
<dbReference type="GeneID" id="3880064"/>
<accession>Q7SD42</accession>
<dbReference type="Gene3D" id="3.40.50.1580">
    <property type="entry name" value="Nucleoside phosphorylase domain"/>
    <property type="match status" value="1"/>
</dbReference>
<reference evidence="1 2" key="1">
    <citation type="journal article" date="2003" name="Nature">
        <title>The genome sequence of the filamentous fungus Neurospora crassa.</title>
        <authorList>
            <person name="Galagan J.E."/>
            <person name="Calvo S.E."/>
            <person name="Borkovich K.A."/>
            <person name="Selker E.U."/>
            <person name="Read N.D."/>
            <person name="Jaffe D."/>
            <person name="FitzHugh W."/>
            <person name="Ma L.J."/>
            <person name="Smirnov S."/>
            <person name="Purcell S."/>
            <person name="Rehman B."/>
            <person name="Elkins T."/>
            <person name="Engels R."/>
            <person name="Wang S."/>
            <person name="Nielsen C.B."/>
            <person name="Butler J."/>
            <person name="Endrizzi M."/>
            <person name="Qui D."/>
            <person name="Ianakiev P."/>
            <person name="Bell-Pedersen D."/>
            <person name="Nelson M.A."/>
            <person name="Werner-Washburne M."/>
            <person name="Selitrennikoff C.P."/>
            <person name="Kinsey J.A."/>
            <person name="Braun E.L."/>
            <person name="Zelter A."/>
            <person name="Schulte U."/>
            <person name="Kothe G.O."/>
            <person name="Jedd G."/>
            <person name="Mewes W."/>
            <person name="Staben C."/>
            <person name="Marcotte E."/>
            <person name="Greenberg D."/>
            <person name="Roy A."/>
            <person name="Foley K."/>
            <person name="Naylor J."/>
            <person name="Stange-Thomann N."/>
            <person name="Barrett R."/>
            <person name="Gnerre S."/>
            <person name="Kamal M."/>
            <person name="Kamvysselis M."/>
            <person name="Mauceli E."/>
            <person name="Bielke C."/>
            <person name="Rudd S."/>
            <person name="Frishman D."/>
            <person name="Krystofova S."/>
            <person name="Rasmussen C."/>
            <person name="Metzenberg R.L."/>
            <person name="Perkins D.D."/>
            <person name="Kroken S."/>
            <person name="Cogoni C."/>
            <person name="Macino G."/>
            <person name="Catcheside D."/>
            <person name="Li W."/>
            <person name="Pratt R.J."/>
            <person name="Osmani S.A."/>
            <person name="DeSouza C.P."/>
            <person name="Glass L."/>
            <person name="Orbach M.J."/>
            <person name="Berglund J.A."/>
            <person name="Voelker R."/>
            <person name="Yarden O."/>
            <person name="Plamann M."/>
            <person name="Seiler S."/>
            <person name="Dunlap J."/>
            <person name="Radford A."/>
            <person name="Aramayo R."/>
            <person name="Natvig D.O."/>
            <person name="Alex L.A."/>
            <person name="Mannhaupt G."/>
            <person name="Ebbole D.J."/>
            <person name="Freitag M."/>
            <person name="Paulsen I."/>
            <person name="Sachs M.S."/>
            <person name="Lander E.S."/>
            <person name="Nusbaum C."/>
            <person name="Birren B."/>
        </authorList>
    </citation>
    <scope>NUCLEOTIDE SEQUENCE [LARGE SCALE GENOMIC DNA]</scope>
    <source>
        <strain evidence="2">ATCC 24698 / 74-OR23-1A / CBS 708.71 / DSM 1257 / FGSC 987</strain>
    </source>
</reference>